<dbReference type="HOGENOM" id="CLU_2157628_0_0_1"/>
<dbReference type="RefSeq" id="XP_045291418.1">
    <property type="nucleotide sequence ID" value="XM_045427443.1"/>
</dbReference>
<name>C0NB97_AJECG</name>
<protein>
    <submittedName>
        <fullName evidence="2">Uncharacterized protein</fullName>
    </submittedName>
</protein>
<dbReference type="Proteomes" id="UP000001631">
    <property type="component" value="Unassembled WGS sequence"/>
</dbReference>
<accession>C0NB97</accession>
<keyword evidence="3" id="KW-1185">Reference proteome</keyword>
<evidence type="ECO:0000256" key="1">
    <source>
        <dbReference type="SAM" id="MobiDB-lite"/>
    </source>
</evidence>
<evidence type="ECO:0000313" key="3">
    <source>
        <dbReference type="Proteomes" id="UP000001631"/>
    </source>
</evidence>
<organism evidence="2 3">
    <name type="scientific">Ajellomyces capsulatus (strain G186AR / H82 / ATCC MYA-2454 / RMSCC 2432)</name>
    <name type="common">Darling's disease fungus</name>
    <name type="synonym">Histoplasma capsulatum</name>
    <dbReference type="NCBI Taxonomy" id="447093"/>
    <lineage>
        <taxon>Eukaryota</taxon>
        <taxon>Fungi</taxon>
        <taxon>Dikarya</taxon>
        <taxon>Ascomycota</taxon>
        <taxon>Pezizomycotina</taxon>
        <taxon>Eurotiomycetes</taxon>
        <taxon>Eurotiomycetidae</taxon>
        <taxon>Onygenales</taxon>
        <taxon>Ajellomycetaceae</taxon>
        <taxon>Histoplasma</taxon>
    </lineage>
</organism>
<reference evidence="2" key="1">
    <citation type="submission" date="2009-02" db="EMBL/GenBank/DDBJ databases">
        <title>The Genome Sequence of Ajellomyces capsulatus strain G186AR.</title>
        <authorList>
            <consortium name="The Broad Institute Genome Sequencing Platform"/>
            <person name="Champion M."/>
            <person name="Cuomo C."/>
            <person name="Ma L.-J."/>
            <person name="Henn M.R."/>
            <person name="Sil A."/>
            <person name="Goldman B."/>
            <person name="Young S.K."/>
            <person name="Kodira C.D."/>
            <person name="Zeng Q."/>
            <person name="Koehrsen M."/>
            <person name="Alvarado L."/>
            <person name="Berlin A."/>
            <person name="Borenstein D."/>
            <person name="Chen Z."/>
            <person name="Engels R."/>
            <person name="Freedman E."/>
            <person name="Gellesch M."/>
            <person name="Goldberg J."/>
            <person name="Griggs A."/>
            <person name="Gujja S."/>
            <person name="Heiman D."/>
            <person name="Hepburn T."/>
            <person name="Howarth C."/>
            <person name="Jen D."/>
            <person name="Larson L."/>
            <person name="Lewis B."/>
            <person name="Mehta T."/>
            <person name="Park D."/>
            <person name="Pearson M."/>
            <person name="Roberts A."/>
            <person name="Saif S."/>
            <person name="Shea T."/>
            <person name="Shenoy N."/>
            <person name="Sisk P."/>
            <person name="Stolte C."/>
            <person name="Sykes S."/>
            <person name="Walk T."/>
            <person name="White J."/>
            <person name="Yandava C."/>
            <person name="Klein B."/>
            <person name="McEwen J.G."/>
            <person name="Puccia R."/>
            <person name="Goldman G.H."/>
            <person name="Felipe M.S."/>
            <person name="Nino-Vega G."/>
            <person name="San-Blas G."/>
            <person name="Taylor J."/>
            <person name="Mendoza L."/>
            <person name="Galagan J."/>
            <person name="Nusbaum C."/>
            <person name="Birren B."/>
        </authorList>
    </citation>
    <scope>NUCLEOTIDE SEQUENCE</scope>
    <source>
        <strain evidence="2">G186AR</strain>
    </source>
</reference>
<dbReference type="VEuPathDB" id="FungiDB:I7I50_02198"/>
<dbReference type="InParanoid" id="C0NB97"/>
<evidence type="ECO:0000313" key="2">
    <source>
        <dbReference type="EMBL" id="EEH10938.1"/>
    </source>
</evidence>
<gene>
    <name evidence="2" type="ORF">HCBG_00393</name>
</gene>
<sequence>MLLAGRLANRMTFSNPLFYLKRKGNPRLAPPKSLLFKQGSGLKTDGERDMGVASRARKRWSRPIKIKDGTGQTCLEHCPWVMTMPLNDAFLDGLMLGSLAPAHTSYRQKER</sequence>
<dbReference type="GeneID" id="69033410"/>
<dbReference type="EMBL" id="GG663363">
    <property type="protein sequence ID" value="EEH10938.1"/>
    <property type="molecule type" value="Genomic_DNA"/>
</dbReference>
<feature type="region of interest" description="Disordered" evidence="1">
    <location>
        <begin position="25"/>
        <end position="56"/>
    </location>
</feature>
<dbReference type="AlphaFoldDB" id="C0NB97"/>
<proteinExistence type="predicted"/>